<dbReference type="EMBL" id="CM008052">
    <property type="protein sequence ID" value="PVH35253.1"/>
    <property type="molecule type" value="Genomic_DNA"/>
</dbReference>
<name>A0A2T8IC49_9POAL</name>
<accession>A0A2T8IC49</accession>
<proteinExistence type="predicted"/>
<dbReference type="Proteomes" id="UP000243499">
    <property type="component" value="Chromosome 7"/>
</dbReference>
<sequence length="84" mass="9129">MLGGAVALSSSPLTLTSRRRGIAAAYAMNGFPRISPIFQVRSLCTGSRSSRRVRLLVSLVSLRARSRCTHLDKSVLKINEVSLN</sequence>
<gene>
    <name evidence="1" type="ORF">PAHAL_7G135600</name>
</gene>
<organism evidence="1">
    <name type="scientific">Panicum hallii</name>
    <dbReference type="NCBI Taxonomy" id="206008"/>
    <lineage>
        <taxon>Eukaryota</taxon>
        <taxon>Viridiplantae</taxon>
        <taxon>Streptophyta</taxon>
        <taxon>Embryophyta</taxon>
        <taxon>Tracheophyta</taxon>
        <taxon>Spermatophyta</taxon>
        <taxon>Magnoliopsida</taxon>
        <taxon>Liliopsida</taxon>
        <taxon>Poales</taxon>
        <taxon>Poaceae</taxon>
        <taxon>PACMAD clade</taxon>
        <taxon>Panicoideae</taxon>
        <taxon>Panicodae</taxon>
        <taxon>Paniceae</taxon>
        <taxon>Panicinae</taxon>
        <taxon>Panicum</taxon>
        <taxon>Panicum sect. Panicum</taxon>
    </lineage>
</organism>
<dbReference type="Gramene" id="PVH35253">
    <property type="protein sequence ID" value="PVH35253"/>
    <property type="gene ID" value="PAHAL_7G135600"/>
</dbReference>
<dbReference type="AlphaFoldDB" id="A0A2T8IC49"/>
<evidence type="ECO:0000313" key="1">
    <source>
        <dbReference type="EMBL" id="PVH35253.1"/>
    </source>
</evidence>
<protein>
    <submittedName>
        <fullName evidence="1">Uncharacterized protein</fullName>
    </submittedName>
</protein>
<reference evidence="1" key="1">
    <citation type="submission" date="2018-04" db="EMBL/GenBank/DDBJ databases">
        <title>WGS assembly of Panicum hallii.</title>
        <authorList>
            <person name="Lovell J."/>
            <person name="Jenkins J."/>
            <person name="Lowry D."/>
            <person name="Mamidi S."/>
            <person name="Sreedasyam A."/>
            <person name="Weng X."/>
            <person name="Barry K."/>
            <person name="Bonette J."/>
            <person name="Campitelli B."/>
            <person name="Daum C."/>
            <person name="Gordon S."/>
            <person name="Gould B."/>
            <person name="Lipzen A."/>
            <person name="Macqueen A."/>
            <person name="Palacio-Mejia J."/>
            <person name="Plott C."/>
            <person name="Shakirov E."/>
            <person name="Shu S."/>
            <person name="Yoshinaga Y."/>
            <person name="Zane M."/>
            <person name="Rokhsar D."/>
            <person name="Grimwood J."/>
            <person name="Schmutz J."/>
            <person name="Juenger T."/>
        </authorList>
    </citation>
    <scope>NUCLEOTIDE SEQUENCE [LARGE SCALE GENOMIC DNA]</scope>
    <source>
        <strain evidence="1">FIL2</strain>
    </source>
</reference>